<dbReference type="EMBL" id="KI277544">
    <property type="protein sequence ID" value="ESA20213.1"/>
    <property type="molecule type" value="Genomic_DNA"/>
</dbReference>
<gene>
    <name evidence="1" type="ORF">GLOINDRAFT_18767</name>
</gene>
<dbReference type="HOGENOM" id="CLU_028913_1_0_1"/>
<evidence type="ECO:0000313" key="1">
    <source>
        <dbReference type="EMBL" id="ESA20213.1"/>
    </source>
</evidence>
<dbReference type="VEuPathDB" id="FungiDB:RhiirFUN_013849"/>
<sequence length="636" mass="74410">MDINQLNQLKRNSSELQEPLHQRVVSQKGPETIDDWEMIKECFMALNDNTNHLFDMMNKREKVFDAILNLLEEILIDKMSLVDDLSIYRDYIIDLIEEIEAKLGTDTWRKVRNAIRKKRNNNRTDFEEKELEFISELENKLKDVEMTVNEFELLMEINATGNTEFHKELQNDNKALYSSLLVNKTLCEIIVPILWRNPWKYLANGNKNLLLNVIISHLSDESKNNLKIQGVNLPIVLSQKLLFNYISFCRHLNLYVINSIINNNYSKYKSKISFIKKEIFNIFINKNTKFTHLYLPQRFDYQIHLIPGAKQCLSKIVSLSCYTRINDKVLIGLAEICQSIKKLELFIEEKENNYGITKLIDASKTLIDVRLITDYGFCNDFIINYSYTSIIDVAFHIILENSLIKHAHTLQYIKMTTPPKTKILSFLVNLKKLELYVNNQNNNSNNLGNIFLPSLQILKSNVVKINILRNLFVNTNGNLIKIGIDDIPHNEIDNKNIIQAIYQNCPNLMYLKLMIRNESILELEQLLINCQYLVGLYFFAIKTFDWDELFKVLTISSPTSLIKFKFNNILSYGTIKLESLKLFFDNWKGRSPISLQFDSYNGCSDLIDLIGEYKLEGIINKFDHLHGSNYFEDFEW</sequence>
<accession>U9UNU2</accession>
<dbReference type="AlphaFoldDB" id="U9UNU2"/>
<evidence type="ECO:0008006" key="2">
    <source>
        <dbReference type="Google" id="ProtNLM"/>
    </source>
</evidence>
<protein>
    <recommendedName>
        <fullName evidence="2">F-box domain-containing protein</fullName>
    </recommendedName>
</protein>
<name>U9UNU2_RHIID</name>
<organism evidence="1">
    <name type="scientific">Rhizophagus irregularis (strain DAOM 181602 / DAOM 197198 / MUCL 43194)</name>
    <name type="common">Arbuscular mycorrhizal fungus</name>
    <name type="synonym">Glomus intraradices</name>
    <dbReference type="NCBI Taxonomy" id="747089"/>
    <lineage>
        <taxon>Eukaryota</taxon>
        <taxon>Fungi</taxon>
        <taxon>Fungi incertae sedis</taxon>
        <taxon>Mucoromycota</taxon>
        <taxon>Glomeromycotina</taxon>
        <taxon>Glomeromycetes</taxon>
        <taxon>Glomerales</taxon>
        <taxon>Glomeraceae</taxon>
        <taxon>Rhizophagus</taxon>
    </lineage>
</organism>
<proteinExistence type="predicted"/>
<reference evidence="1" key="1">
    <citation type="submission" date="2013-07" db="EMBL/GenBank/DDBJ databases">
        <title>The genome of an arbuscular mycorrhizal fungus provides insights into the evolution of the oldest plant symbiosis.</title>
        <authorList>
            <consortium name="DOE Joint Genome Institute"/>
            <person name="Tisserant E."/>
            <person name="Malbreil M."/>
            <person name="Kuo A."/>
            <person name="Kohler A."/>
            <person name="Symeonidi A."/>
            <person name="Balestrini R."/>
            <person name="Charron P."/>
            <person name="Duensing N."/>
            <person name="Frei-dit-Frey N."/>
            <person name="Gianinazzi-Pearson V."/>
            <person name="Gilbert B."/>
            <person name="Handa Y."/>
            <person name="Hijri M."/>
            <person name="Kaul R."/>
            <person name="Kawaguchi M."/>
            <person name="Krajinski F."/>
            <person name="Lammers P."/>
            <person name="Lapierre D."/>
            <person name="Masclaux F.G."/>
            <person name="Murat C."/>
            <person name="Morin E."/>
            <person name="Ndikumana S."/>
            <person name="Pagni M."/>
            <person name="Petitpierre D."/>
            <person name="Requena N."/>
            <person name="Rosikiewicz P."/>
            <person name="Riley R."/>
            <person name="Saito K."/>
            <person name="San Clemente H."/>
            <person name="Shapiro H."/>
            <person name="van Tuinen D."/>
            <person name="Becard G."/>
            <person name="Bonfante P."/>
            <person name="Paszkowski U."/>
            <person name="Shachar-Hill Y."/>
            <person name="Young J.P."/>
            <person name="Sanders I.R."/>
            <person name="Henrissat B."/>
            <person name="Rensing S.A."/>
            <person name="Grigoriev I.V."/>
            <person name="Corradi N."/>
            <person name="Roux C."/>
            <person name="Martin F."/>
        </authorList>
    </citation>
    <scope>NUCLEOTIDE SEQUENCE</scope>
    <source>
        <strain evidence="1">DAOM 197198</strain>
    </source>
</reference>